<dbReference type="AlphaFoldDB" id="A0A9Q2HFW8"/>
<feature type="signal peptide" evidence="1">
    <location>
        <begin position="1"/>
        <end position="20"/>
    </location>
</feature>
<protein>
    <submittedName>
        <fullName evidence="2">Uncharacterized protein</fullName>
    </submittedName>
</protein>
<organism evidence="2 3">
    <name type="scientific">Nosocomiicoccus ampullae</name>
    <dbReference type="NCBI Taxonomy" id="489910"/>
    <lineage>
        <taxon>Bacteria</taxon>
        <taxon>Bacillati</taxon>
        <taxon>Bacillota</taxon>
        <taxon>Bacilli</taxon>
        <taxon>Bacillales</taxon>
        <taxon>Staphylococcaceae</taxon>
        <taxon>Nosocomiicoccus</taxon>
    </lineage>
</organism>
<gene>
    <name evidence="2" type="ORF">HNQ45_001593</name>
</gene>
<dbReference type="Proteomes" id="UP000579136">
    <property type="component" value="Unassembled WGS sequence"/>
</dbReference>
<name>A0A9Q2HFW8_9STAP</name>
<evidence type="ECO:0000313" key="2">
    <source>
        <dbReference type="EMBL" id="MBB5176679.1"/>
    </source>
</evidence>
<proteinExistence type="predicted"/>
<reference evidence="2 3" key="1">
    <citation type="submission" date="2020-08" db="EMBL/GenBank/DDBJ databases">
        <title>Genomic Encyclopedia of Type Strains, Phase IV (KMG-IV): sequencing the most valuable type-strain genomes for metagenomic binning, comparative biology and taxonomic classification.</title>
        <authorList>
            <person name="Goeker M."/>
        </authorList>
    </citation>
    <scope>NUCLEOTIDE SEQUENCE [LARGE SCALE GENOMIC DNA]</scope>
    <source>
        <strain evidence="2 3">DSM 19163</strain>
    </source>
</reference>
<dbReference type="EMBL" id="JACHHF010000013">
    <property type="protein sequence ID" value="MBB5176679.1"/>
    <property type="molecule type" value="Genomic_DNA"/>
</dbReference>
<comment type="caution">
    <text evidence="2">The sequence shown here is derived from an EMBL/GenBank/DDBJ whole genome shotgun (WGS) entry which is preliminary data.</text>
</comment>
<accession>A0A9Q2HFW8</accession>
<keyword evidence="3" id="KW-1185">Reference proteome</keyword>
<feature type="chain" id="PRO_5040491690" evidence="1">
    <location>
        <begin position="21"/>
        <end position="40"/>
    </location>
</feature>
<keyword evidence="1" id="KW-0732">Signal</keyword>
<dbReference type="RefSeq" id="WP_257713864.1">
    <property type="nucleotide sequence ID" value="NZ_CBCRYX010000016.1"/>
</dbReference>
<sequence>MKAILIFMVCASFLVAILTAGRENKPGYVDNGPDQRNDVR</sequence>
<evidence type="ECO:0000256" key="1">
    <source>
        <dbReference type="SAM" id="SignalP"/>
    </source>
</evidence>
<evidence type="ECO:0000313" key="3">
    <source>
        <dbReference type="Proteomes" id="UP000579136"/>
    </source>
</evidence>